<dbReference type="InterPro" id="IPR011545">
    <property type="entry name" value="DEAD/DEAH_box_helicase_dom"/>
</dbReference>
<dbReference type="SMART" id="SM00490">
    <property type="entry name" value="HELICc"/>
    <property type="match status" value="1"/>
</dbReference>
<dbReference type="PROSITE" id="PS51194">
    <property type="entry name" value="HELICASE_CTER"/>
    <property type="match status" value="1"/>
</dbReference>
<keyword evidence="2" id="KW-0547">Nucleotide-binding</keyword>
<dbReference type="GO" id="GO:0003676">
    <property type="term" value="F:nucleic acid binding"/>
    <property type="evidence" value="ECO:0007669"/>
    <property type="project" value="InterPro"/>
</dbReference>
<evidence type="ECO:0000256" key="6">
    <source>
        <dbReference type="SAM" id="MobiDB-lite"/>
    </source>
</evidence>
<dbReference type="GO" id="GO:0005694">
    <property type="term" value="C:chromosome"/>
    <property type="evidence" value="ECO:0007669"/>
    <property type="project" value="TreeGrafter"/>
</dbReference>
<dbReference type="AlphaFoldDB" id="A0A210PFQ0"/>
<evidence type="ECO:0000256" key="3">
    <source>
        <dbReference type="ARBA" id="ARBA00022840"/>
    </source>
</evidence>
<dbReference type="SUPFAM" id="SSF52540">
    <property type="entry name" value="P-loop containing nucleoside triphosphate hydrolases"/>
    <property type="match status" value="1"/>
</dbReference>
<dbReference type="GO" id="GO:0009378">
    <property type="term" value="F:four-way junction helicase activity"/>
    <property type="evidence" value="ECO:0007669"/>
    <property type="project" value="TreeGrafter"/>
</dbReference>
<gene>
    <name evidence="9" type="ORF">KP79_PYT22799</name>
</gene>
<feature type="domain" description="Helicase ATP-binding" evidence="7">
    <location>
        <begin position="1"/>
        <end position="145"/>
    </location>
</feature>
<accession>A0A210PFQ0</accession>
<comment type="caution">
    <text evidence="9">The sequence shown here is derived from an EMBL/GenBank/DDBJ whole genome shotgun (WGS) entry which is preliminary data.</text>
</comment>
<comment type="similarity">
    <text evidence="1">Belongs to the helicase family. RecQ subfamily.</text>
</comment>
<dbReference type="GO" id="GO:0005524">
    <property type="term" value="F:ATP binding"/>
    <property type="evidence" value="ECO:0007669"/>
    <property type="project" value="UniProtKB-KW"/>
</dbReference>
<comment type="catalytic activity">
    <reaction evidence="4">
        <text>Couples ATP hydrolysis with the unwinding of duplex DNA by translocating in the 3'-5' direction.</text>
        <dbReference type="EC" id="5.6.2.4"/>
    </reaction>
</comment>
<evidence type="ECO:0000256" key="1">
    <source>
        <dbReference type="ARBA" id="ARBA00005446"/>
    </source>
</evidence>
<dbReference type="Gene3D" id="3.40.50.300">
    <property type="entry name" value="P-loop containing nucleotide triphosphate hydrolases"/>
    <property type="match status" value="2"/>
</dbReference>
<reference evidence="9 10" key="1">
    <citation type="journal article" date="2017" name="Nat. Ecol. Evol.">
        <title>Scallop genome provides insights into evolution of bilaterian karyotype and development.</title>
        <authorList>
            <person name="Wang S."/>
            <person name="Zhang J."/>
            <person name="Jiao W."/>
            <person name="Li J."/>
            <person name="Xun X."/>
            <person name="Sun Y."/>
            <person name="Guo X."/>
            <person name="Huan P."/>
            <person name="Dong B."/>
            <person name="Zhang L."/>
            <person name="Hu X."/>
            <person name="Sun X."/>
            <person name="Wang J."/>
            <person name="Zhao C."/>
            <person name="Wang Y."/>
            <person name="Wang D."/>
            <person name="Huang X."/>
            <person name="Wang R."/>
            <person name="Lv J."/>
            <person name="Li Y."/>
            <person name="Zhang Z."/>
            <person name="Liu B."/>
            <person name="Lu W."/>
            <person name="Hui Y."/>
            <person name="Liang J."/>
            <person name="Zhou Z."/>
            <person name="Hou R."/>
            <person name="Li X."/>
            <person name="Liu Y."/>
            <person name="Li H."/>
            <person name="Ning X."/>
            <person name="Lin Y."/>
            <person name="Zhao L."/>
            <person name="Xing Q."/>
            <person name="Dou J."/>
            <person name="Li Y."/>
            <person name="Mao J."/>
            <person name="Guo H."/>
            <person name="Dou H."/>
            <person name="Li T."/>
            <person name="Mu C."/>
            <person name="Jiang W."/>
            <person name="Fu Q."/>
            <person name="Fu X."/>
            <person name="Miao Y."/>
            <person name="Liu J."/>
            <person name="Yu Q."/>
            <person name="Li R."/>
            <person name="Liao H."/>
            <person name="Li X."/>
            <person name="Kong Y."/>
            <person name="Jiang Z."/>
            <person name="Chourrout D."/>
            <person name="Li R."/>
            <person name="Bao Z."/>
        </authorList>
    </citation>
    <scope>NUCLEOTIDE SEQUENCE [LARGE SCALE GENOMIC DNA]</scope>
    <source>
        <strain evidence="9 10">PY_sf001</strain>
    </source>
</reference>
<dbReference type="PANTHER" id="PTHR13710">
    <property type="entry name" value="DNA HELICASE RECQ FAMILY MEMBER"/>
    <property type="match status" value="1"/>
</dbReference>
<evidence type="ECO:0000256" key="2">
    <source>
        <dbReference type="ARBA" id="ARBA00022741"/>
    </source>
</evidence>
<evidence type="ECO:0000256" key="4">
    <source>
        <dbReference type="ARBA" id="ARBA00034617"/>
    </source>
</evidence>
<proteinExistence type="inferred from homology"/>
<evidence type="ECO:0000259" key="8">
    <source>
        <dbReference type="PROSITE" id="PS51194"/>
    </source>
</evidence>
<dbReference type="InterPro" id="IPR001650">
    <property type="entry name" value="Helicase_C-like"/>
</dbReference>
<dbReference type="InterPro" id="IPR014001">
    <property type="entry name" value="Helicase_ATP-bd"/>
</dbReference>
<dbReference type="OrthoDB" id="6107726at2759"/>
<keyword evidence="3" id="KW-0067">ATP-binding</keyword>
<dbReference type="PROSITE" id="PS51192">
    <property type="entry name" value="HELICASE_ATP_BIND_1"/>
    <property type="match status" value="1"/>
</dbReference>
<dbReference type="PANTHER" id="PTHR13710:SF157">
    <property type="entry name" value="DNA HELICASE"/>
    <property type="match status" value="1"/>
</dbReference>
<dbReference type="STRING" id="6573.A0A210PFQ0"/>
<dbReference type="EC" id="5.6.2.4" evidence="5"/>
<keyword evidence="10" id="KW-1185">Reference proteome</keyword>
<organism evidence="9 10">
    <name type="scientific">Mizuhopecten yessoensis</name>
    <name type="common">Japanese scallop</name>
    <name type="synonym">Patinopecten yessoensis</name>
    <dbReference type="NCBI Taxonomy" id="6573"/>
    <lineage>
        <taxon>Eukaryota</taxon>
        <taxon>Metazoa</taxon>
        <taxon>Spiralia</taxon>
        <taxon>Lophotrochozoa</taxon>
        <taxon>Mollusca</taxon>
        <taxon>Bivalvia</taxon>
        <taxon>Autobranchia</taxon>
        <taxon>Pteriomorphia</taxon>
        <taxon>Pectinida</taxon>
        <taxon>Pectinoidea</taxon>
        <taxon>Pectinidae</taxon>
        <taxon>Mizuhopecten</taxon>
    </lineage>
</organism>
<evidence type="ECO:0000259" key="7">
    <source>
        <dbReference type="PROSITE" id="PS51192"/>
    </source>
</evidence>
<evidence type="ECO:0000256" key="5">
    <source>
        <dbReference type="ARBA" id="ARBA00034808"/>
    </source>
</evidence>
<dbReference type="Pfam" id="PF00270">
    <property type="entry name" value="DEAD"/>
    <property type="match status" value="1"/>
</dbReference>
<protein>
    <recommendedName>
        <fullName evidence="5">DNA 3'-5' helicase</fullName>
        <ecNumber evidence="5">5.6.2.4</ecNumber>
    </recommendedName>
</protein>
<dbReference type="GO" id="GO:0043138">
    <property type="term" value="F:3'-5' DNA helicase activity"/>
    <property type="evidence" value="ECO:0007669"/>
    <property type="project" value="UniProtKB-EC"/>
</dbReference>
<dbReference type="EMBL" id="NEDP02076734">
    <property type="protein sequence ID" value="OWF35276.1"/>
    <property type="molecule type" value="Genomic_DNA"/>
</dbReference>
<dbReference type="Pfam" id="PF00271">
    <property type="entry name" value="Helicase_C"/>
    <property type="match status" value="1"/>
</dbReference>
<keyword evidence="9" id="KW-0378">Hydrolase</keyword>
<dbReference type="InterPro" id="IPR027417">
    <property type="entry name" value="P-loop_NTPase"/>
</dbReference>
<feature type="domain" description="Helicase C-terminal" evidence="8">
    <location>
        <begin position="171"/>
        <end position="329"/>
    </location>
</feature>
<name>A0A210PFQ0_MIZYE</name>
<evidence type="ECO:0000313" key="9">
    <source>
        <dbReference type="EMBL" id="OWF35276.1"/>
    </source>
</evidence>
<feature type="region of interest" description="Disordered" evidence="6">
    <location>
        <begin position="372"/>
        <end position="393"/>
    </location>
</feature>
<dbReference type="GO" id="GO:0000724">
    <property type="term" value="P:double-strand break repair via homologous recombination"/>
    <property type="evidence" value="ECO:0007669"/>
    <property type="project" value="TreeGrafter"/>
</dbReference>
<sequence length="409" mass="46095">MGDRDSKIIVCSPLVALMRDQCERLKNIPGIKAEYKCRSAEGDLNIEKGQFDYLYASPEALVGDKNWSYKLKEFSVSTIVVDEFHTISTWGENKEEDKKAFRKWFSYIGEVRSLFPDASMLAPSATCTKKISRRVSKVLQMDDDLVEIRISPNKPNIKLVVRKIPNTVEMSMVWMIDALCEETFPRTIVYCSTIKATANIYSYIVTEKPEAVSSVEMFHSETPDDKKQKVLESLKNPGSSLKLLVATSALGMGVDFVNVYNVIVYGAPKSLVDLIQEKGRVGRDGKDSVALLLVNSYHLRDVNTEVKDMFKTEECRRVAMLTPFLTELELTEIRKQKGLHSCCDLCAVSCSCSACTSSFIEKLIYFISADDADDKSSDEDTESSYTYDPFDYEDDLDLSLVPDLDLNVE</sequence>
<dbReference type="GO" id="GO:0005737">
    <property type="term" value="C:cytoplasm"/>
    <property type="evidence" value="ECO:0007669"/>
    <property type="project" value="TreeGrafter"/>
</dbReference>
<evidence type="ECO:0000313" key="10">
    <source>
        <dbReference type="Proteomes" id="UP000242188"/>
    </source>
</evidence>
<dbReference type="Proteomes" id="UP000242188">
    <property type="component" value="Unassembled WGS sequence"/>
</dbReference>
<keyword evidence="9" id="KW-0347">Helicase</keyword>
<dbReference type="GO" id="GO:0005654">
    <property type="term" value="C:nucleoplasm"/>
    <property type="evidence" value="ECO:0007669"/>
    <property type="project" value="TreeGrafter"/>
</dbReference>
<feature type="compositionally biased region" description="Acidic residues" evidence="6">
    <location>
        <begin position="372"/>
        <end position="382"/>
    </location>
</feature>
<dbReference type="GO" id="GO:0000723">
    <property type="term" value="P:telomere maintenance"/>
    <property type="evidence" value="ECO:0007669"/>
    <property type="project" value="TreeGrafter"/>
</dbReference>